<dbReference type="InterPro" id="IPR008927">
    <property type="entry name" value="6-PGluconate_DH-like_C_sf"/>
</dbReference>
<dbReference type="Pfam" id="PF03720">
    <property type="entry name" value="UDPG_MGDP_dh_C"/>
    <property type="match status" value="1"/>
</dbReference>
<feature type="binding site" evidence="10">
    <location>
        <position position="34"/>
    </location>
    <ligand>
        <name>NAD(+)</name>
        <dbReference type="ChEBI" id="CHEBI:57540"/>
    </ligand>
</feature>
<dbReference type="InterPro" id="IPR036291">
    <property type="entry name" value="NAD(P)-bd_dom_sf"/>
</dbReference>
<dbReference type="InterPro" id="IPR014026">
    <property type="entry name" value="UDP-Glc/GDP-Man_DH_dimer"/>
</dbReference>
<dbReference type="PIRSF" id="PIRSF000124">
    <property type="entry name" value="UDPglc_GDPman_dh"/>
    <property type="match status" value="1"/>
</dbReference>
<evidence type="ECO:0000256" key="9">
    <source>
        <dbReference type="PIRSR" id="PIRSR500134-2"/>
    </source>
</evidence>
<feature type="binding site" evidence="9">
    <location>
        <position position="307"/>
    </location>
    <ligand>
        <name>substrate</name>
    </ligand>
</feature>
<dbReference type="GO" id="GO:0003979">
    <property type="term" value="F:UDP-glucose 6-dehydrogenase activity"/>
    <property type="evidence" value="ECO:0007669"/>
    <property type="project" value="UniProtKB-EC"/>
</dbReference>
<comment type="caution">
    <text evidence="12">The sequence shown here is derived from an EMBL/GenBank/DDBJ whole genome shotgun (WGS) entry which is preliminary data.</text>
</comment>
<evidence type="ECO:0000256" key="8">
    <source>
        <dbReference type="PIRSR" id="PIRSR500134-1"/>
    </source>
</evidence>
<feature type="binding site" evidence="9">
    <location>
        <position position="306"/>
    </location>
    <ligand>
        <name>substrate</name>
    </ligand>
</feature>
<dbReference type="PANTHER" id="PTHR43750">
    <property type="entry name" value="UDP-GLUCOSE 6-DEHYDROGENASE TUAD"/>
    <property type="match status" value="1"/>
</dbReference>
<dbReference type="AlphaFoldDB" id="A0A5D0RIC7"/>
<feature type="active site" description="Nucleophile" evidence="8">
    <location>
        <position position="253"/>
    </location>
</feature>
<comment type="catalytic activity">
    <reaction evidence="6 7">
        <text>UDP-alpha-D-glucose + 2 NAD(+) + H2O = UDP-alpha-D-glucuronate + 2 NADH + 3 H(+)</text>
        <dbReference type="Rhea" id="RHEA:23596"/>
        <dbReference type="ChEBI" id="CHEBI:15377"/>
        <dbReference type="ChEBI" id="CHEBI:15378"/>
        <dbReference type="ChEBI" id="CHEBI:57540"/>
        <dbReference type="ChEBI" id="CHEBI:57945"/>
        <dbReference type="ChEBI" id="CHEBI:58052"/>
        <dbReference type="ChEBI" id="CHEBI:58885"/>
        <dbReference type="EC" id="1.1.1.22"/>
    </reaction>
</comment>
<dbReference type="Gene3D" id="3.40.50.720">
    <property type="entry name" value="NAD(P)-binding Rossmann-like Domain"/>
    <property type="match status" value="2"/>
</dbReference>
<comment type="pathway">
    <text evidence="1">Nucleotide-sugar biosynthesis; UDP-alpha-D-glucuronate biosynthesis; UDP-alpha-D-glucuronate from UDP-alpha-D-glucose: step 1/1.</text>
</comment>
<evidence type="ECO:0000256" key="2">
    <source>
        <dbReference type="ARBA" id="ARBA00006601"/>
    </source>
</evidence>
<dbReference type="InterPro" id="IPR013328">
    <property type="entry name" value="6PGD_dom2"/>
</dbReference>
<dbReference type="Proteomes" id="UP000322080">
    <property type="component" value="Unassembled WGS sequence"/>
</dbReference>
<dbReference type="SUPFAM" id="SSF52413">
    <property type="entry name" value="UDP-glucose/GDP-mannose dehydrogenase C-terminal domain"/>
    <property type="match status" value="1"/>
</dbReference>
<dbReference type="EC" id="1.1.1.22" evidence="3 7"/>
<accession>A0A5D0RIC7</accession>
<dbReference type="InterPro" id="IPR001732">
    <property type="entry name" value="UDP-Glc/GDP-Man_DH_N"/>
</dbReference>
<evidence type="ECO:0000259" key="11">
    <source>
        <dbReference type="SMART" id="SM00984"/>
    </source>
</evidence>
<feature type="binding site" evidence="10">
    <location>
        <position position="29"/>
    </location>
    <ligand>
        <name>NAD(+)</name>
        <dbReference type="ChEBI" id="CHEBI:57540"/>
    </ligand>
</feature>
<dbReference type="RefSeq" id="WP_148378945.1">
    <property type="nucleotide sequence ID" value="NZ_VSIY01000013.1"/>
</dbReference>
<proteinExistence type="inferred from homology"/>
<protein>
    <recommendedName>
        <fullName evidence="3 7">UDP-glucose 6-dehydrogenase</fullName>
        <ecNumber evidence="3 7">1.1.1.22</ecNumber>
    </recommendedName>
</protein>
<reference evidence="12 13" key="1">
    <citation type="submission" date="2019-08" db="EMBL/GenBank/DDBJ databases">
        <title>Identification of a novel species of the genus Boseongicola.</title>
        <authorList>
            <person name="Zhang X.-Q."/>
        </authorList>
    </citation>
    <scope>NUCLEOTIDE SEQUENCE [LARGE SCALE GENOMIC DNA]</scope>
    <source>
        <strain evidence="12 13">HY14</strain>
    </source>
</reference>
<evidence type="ECO:0000256" key="1">
    <source>
        <dbReference type="ARBA" id="ARBA00004701"/>
    </source>
</evidence>
<feature type="binding site" evidence="9">
    <location>
        <position position="197"/>
    </location>
    <ligand>
        <name>substrate</name>
    </ligand>
</feature>
<evidence type="ECO:0000256" key="4">
    <source>
        <dbReference type="ARBA" id="ARBA00023002"/>
    </source>
</evidence>
<dbReference type="InterPro" id="IPR036220">
    <property type="entry name" value="UDP-Glc/GDP-Man_DH_C_sf"/>
</dbReference>
<evidence type="ECO:0000313" key="12">
    <source>
        <dbReference type="EMBL" id="TYB80681.1"/>
    </source>
</evidence>
<dbReference type="GO" id="GO:0006065">
    <property type="term" value="P:UDP-glucuronate biosynthetic process"/>
    <property type="evidence" value="ECO:0007669"/>
    <property type="project" value="UniProtKB-UniPathway"/>
</dbReference>
<organism evidence="12 13">
    <name type="scientific">Maritimibacter fusiformis</name>
    <dbReference type="NCBI Taxonomy" id="2603819"/>
    <lineage>
        <taxon>Bacteria</taxon>
        <taxon>Pseudomonadati</taxon>
        <taxon>Pseudomonadota</taxon>
        <taxon>Alphaproteobacteria</taxon>
        <taxon>Rhodobacterales</taxon>
        <taxon>Roseobacteraceae</taxon>
        <taxon>Maritimibacter</taxon>
    </lineage>
</organism>
<evidence type="ECO:0000256" key="3">
    <source>
        <dbReference type="ARBA" id="ARBA00012954"/>
    </source>
</evidence>
<dbReference type="SUPFAM" id="SSF48179">
    <property type="entry name" value="6-phosphogluconate dehydrogenase C-terminal domain-like"/>
    <property type="match status" value="1"/>
</dbReference>
<gene>
    <name evidence="12" type="ORF">FVF75_13720</name>
</gene>
<feature type="binding site" evidence="10">
    <location>
        <position position="256"/>
    </location>
    <ligand>
        <name>NAD(+)</name>
        <dbReference type="ChEBI" id="CHEBI:57540"/>
    </ligand>
</feature>
<feature type="binding site" evidence="9">
    <location>
        <begin position="142"/>
        <end position="145"/>
    </location>
    <ligand>
        <name>substrate</name>
    </ligand>
</feature>
<evidence type="ECO:0000313" key="13">
    <source>
        <dbReference type="Proteomes" id="UP000322080"/>
    </source>
</evidence>
<feature type="binding site" evidence="10">
    <location>
        <position position="314"/>
    </location>
    <ligand>
        <name>NAD(+)</name>
        <dbReference type="ChEBI" id="CHEBI:57540"/>
    </ligand>
</feature>
<dbReference type="GO" id="GO:0000271">
    <property type="term" value="P:polysaccharide biosynthetic process"/>
    <property type="evidence" value="ECO:0007669"/>
    <property type="project" value="InterPro"/>
</dbReference>
<dbReference type="SUPFAM" id="SSF51735">
    <property type="entry name" value="NAD(P)-binding Rossmann-fold domains"/>
    <property type="match status" value="1"/>
</dbReference>
<keyword evidence="13" id="KW-1185">Reference proteome</keyword>
<dbReference type="PANTHER" id="PTHR43750:SF2">
    <property type="entry name" value="UDP-GLUCOSE 6-DEHYDROGENASE"/>
    <property type="match status" value="1"/>
</dbReference>
<dbReference type="UniPathway" id="UPA00038">
    <property type="reaction ID" value="UER00491"/>
</dbReference>
<dbReference type="NCBIfam" id="TIGR03026">
    <property type="entry name" value="NDP-sugDHase"/>
    <property type="match status" value="1"/>
</dbReference>
<dbReference type="Pfam" id="PF00984">
    <property type="entry name" value="UDPG_MGDP_dh"/>
    <property type="match status" value="1"/>
</dbReference>
<feature type="binding site" evidence="9">
    <location>
        <position position="250"/>
    </location>
    <ligand>
        <name>substrate</name>
    </ligand>
</feature>
<name>A0A5D0RIC7_9RHOB</name>
<dbReference type="InterPro" id="IPR028357">
    <property type="entry name" value="UDPglc_DH_bac"/>
</dbReference>
<dbReference type="InterPro" id="IPR017476">
    <property type="entry name" value="UDP-Glc/GDP-Man"/>
</dbReference>
<evidence type="ECO:0000256" key="7">
    <source>
        <dbReference type="PIRNR" id="PIRNR000124"/>
    </source>
</evidence>
<feature type="binding site" evidence="10">
    <location>
        <position position="118"/>
    </location>
    <ligand>
        <name>NAD(+)</name>
        <dbReference type="ChEBI" id="CHEBI:57540"/>
    </ligand>
</feature>
<evidence type="ECO:0000256" key="5">
    <source>
        <dbReference type="ARBA" id="ARBA00023027"/>
    </source>
</evidence>
<feature type="binding site" evidence="9">
    <location>
        <begin position="242"/>
        <end position="246"/>
    </location>
    <ligand>
        <name>substrate</name>
    </ligand>
</feature>
<dbReference type="EMBL" id="VSIY01000013">
    <property type="protein sequence ID" value="TYB80681.1"/>
    <property type="molecule type" value="Genomic_DNA"/>
</dbReference>
<dbReference type="InterPro" id="IPR014027">
    <property type="entry name" value="UDP-Glc/GDP-Man_DH_C"/>
</dbReference>
<comment type="similarity">
    <text evidence="2 7">Belongs to the UDP-glucose/GDP-mannose dehydrogenase family.</text>
</comment>
<keyword evidence="5 7" id="KW-0520">NAD</keyword>
<sequence length="388" mass="42352">MNIVVVGLGYVGLSNAALLARNHPVVAVDIDAGRVDLVNAQKSPIIDAELEELLASGTLDLVATTDPAGAYRAADFVIVATPTDYDPAFNTFDTSSVEAVIRDVIAANASVPIVIKSTVPVGFVRRIRAELGTEQVMFSPEFLREGKALFDNLHPSRIIVGERSDRARAFADLLVEGAEDRDVPVLFTDPDEAEAIKLFANTFLAMRVAFFNELDSYAMAGGMDTRQIIEGVSLDPRIGANYNNPSFGYGGYCLPKDTKQLLANYAEVPQNLIRAIVDANRTRKDYLAERIVAMQPKVVGIYRLVMKAGSDNYRQSSVQGIMKRIKAKGIEVIVYEPIMTEDLFFGSRVVPDLETLKAEADLIIANRLTDEIADVAGRVFTRDLFGNG</sequence>
<evidence type="ECO:0000256" key="6">
    <source>
        <dbReference type="ARBA" id="ARBA00047473"/>
    </source>
</evidence>
<dbReference type="Gene3D" id="1.10.1040.10">
    <property type="entry name" value="N-(1-d-carboxylethyl)-l-norvaline Dehydrogenase, domain 2"/>
    <property type="match status" value="1"/>
</dbReference>
<feature type="domain" description="UDP-glucose/GDP-mannose dehydrogenase C-terminal" evidence="11">
    <location>
        <begin position="300"/>
        <end position="387"/>
    </location>
</feature>
<feature type="binding site" evidence="10">
    <location>
        <position position="83"/>
    </location>
    <ligand>
        <name>NAD(+)</name>
        <dbReference type="ChEBI" id="CHEBI:57540"/>
    </ligand>
</feature>
<dbReference type="SMART" id="SM00984">
    <property type="entry name" value="UDPG_MGDP_dh_C"/>
    <property type="match status" value="1"/>
</dbReference>
<dbReference type="Pfam" id="PF03721">
    <property type="entry name" value="UDPG_MGDP_dh_N"/>
    <property type="match status" value="1"/>
</dbReference>
<feature type="binding site" evidence="10">
    <location>
        <position position="145"/>
    </location>
    <ligand>
        <name>NAD(+)</name>
        <dbReference type="ChEBI" id="CHEBI:57540"/>
    </ligand>
</feature>
<dbReference type="PIRSF" id="PIRSF500134">
    <property type="entry name" value="UDPglc_DH_bac"/>
    <property type="match status" value="1"/>
</dbReference>
<evidence type="ECO:0000256" key="10">
    <source>
        <dbReference type="PIRSR" id="PIRSR500134-3"/>
    </source>
</evidence>
<dbReference type="GO" id="GO:0051287">
    <property type="term" value="F:NAD binding"/>
    <property type="evidence" value="ECO:0007669"/>
    <property type="project" value="InterPro"/>
</dbReference>
<keyword evidence="4 7" id="KW-0560">Oxidoreductase</keyword>